<dbReference type="PANTHER" id="PTHR46014:SF1">
    <property type="entry name" value="TETRATRICOPEPTIDE REPEAT PROTEIN 1"/>
    <property type="match status" value="1"/>
</dbReference>
<feature type="repeat" description="TPR" evidence="3">
    <location>
        <begin position="160"/>
        <end position="193"/>
    </location>
</feature>
<dbReference type="SMART" id="SM00028">
    <property type="entry name" value="TPR"/>
    <property type="match status" value="2"/>
</dbReference>
<keyword evidence="4" id="KW-0175">Coiled coil</keyword>
<keyword evidence="1" id="KW-0677">Repeat</keyword>
<name>A0ABR3EZI5_9AGAR</name>
<dbReference type="Gene3D" id="1.25.40.10">
    <property type="entry name" value="Tetratricopeptide repeat domain"/>
    <property type="match status" value="1"/>
</dbReference>
<dbReference type="InterPro" id="IPR011990">
    <property type="entry name" value="TPR-like_helical_dom_sf"/>
</dbReference>
<dbReference type="InterPro" id="IPR019734">
    <property type="entry name" value="TPR_rpt"/>
</dbReference>
<dbReference type="Proteomes" id="UP001465976">
    <property type="component" value="Unassembled WGS sequence"/>
</dbReference>
<dbReference type="PROSITE" id="PS50005">
    <property type="entry name" value="TPR"/>
    <property type="match status" value="1"/>
</dbReference>
<keyword evidence="6" id="KW-1185">Reference proteome</keyword>
<evidence type="ECO:0000256" key="3">
    <source>
        <dbReference type="PROSITE-ProRule" id="PRU00339"/>
    </source>
</evidence>
<evidence type="ECO:0000256" key="1">
    <source>
        <dbReference type="ARBA" id="ARBA00022737"/>
    </source>
</evidence>
<gene>
    <name evidence="5" type="ORF">V5O48_013667</name>
</gene>
<evidence type="ECO:0000313" key="6">
    <source>
        <dbReference type="Proteomes" id="UP001465976"/>
    </source>
</evidence>
<accession>A0ABR3EZI5</accession>
<dbReference type="InterPro" id="IPR052769">
    <property type="entry name" value="TPR_domain_protein"/>
</dbReference>
<evidence type="ECO:0000313" key="5">
    <source>
        <dbReference type="EMBL" id="KAL0568319.1"/>
    </source>
</evidence>
<dbReference type="Pfam" id="PF07719">
    <property type="entry name" value="TPR_2"/>
    <property type="match status" value="1"/>
</dbReference>
<evidence type="ECO:0000256" key="2">
    <source>
        <dbReference type="ARBA" id="ARBA00022803"/>
    </source>
</evidence>
<comment type="caution">
    <text evidence="5">The sequence shown here is derived from an EMBL/GenBank/DDBJ whole genome shotgun (WGS) entry which is preliminary data.</text>
</comment>
<reference evidence="5 6" key="1">
    <citation type="submission" date="2024-02" db="EMBL/GenBank/DDBJ databases">
        <title>A draft genome for the cacao thread blight pathogen Marasmius crinis-equi.</title>
        <authorList>
            <person name="Cohen S.P."/>
            <person name="Baruah I.K."/>
            <person name="Amoako-Attah I."/>
            <person name="Bukari Y."/>
            <person name="Meinhardt L.W."/>
            <person name="Bailey B.A."/>
        </authorList>
    </citation>
    <scope>NUCLEOTIDE SEQUENCE [LARGE SCALE GENOMIC DNA]</scope>
    <source>
        <strain evidence="5 6">GH-76</strain>
    </source>
</reference>
<proteinExistence type="predicted"/>
<organism evidence="5 6">
    <name type="scientific">Marasmius crinis-equi</name>
    <dbReference type="NCBI Taxonomy" id="585013"/>
    <lineage>
        <taxon>Eukaryota</taxon>
        <taxon>Fungi</taxon>
        <taxon>Dikarya</taxon>
        <taxon>Basidiomycota</taxon>
        <taxon>Agaricomycotina</taxon>
        <taxon>Agaricomycetes</taxon>
        <taxon>Agaricomycetidae</taxon>
        <taxon>Agaricales</taxon>
        <taxon>Marasmiineae</taxon>
        <taxon>Marasmiaceae</taxon>
        <taxon>Marasmius</taxon>
    </lineage>
</organism>
<dbReference type="SUPFAM" id="SSF48452">
    <property type="entry name" value="TPR-like"/>
    <property type="match status" value="1"/>
</dbReference>
<keyword evidence="2 3" id="KW-0802">TPR repeat</keyword>
<evidence type="ECO:0000256" key="4">
    <source>
        <dbReference type="SAM" id="Coils"/>
    </source>
</evidence>
<sequence length="256" mass="28821">MILIFVASISLGQQGPEARLQAGTGPNKFLSDIMKDPSKMSSFMEMMKADIEDAKRRGETMQERAVREKREWAEADAKASKFKEEANEAFRKGDYKEAFVIYSVCVDIGPHEPVYRLNRAAAALNFSLTNEPSMHLIELKLFDFAIEDASSCLDDDYNPAKAYFRRSQAHSSLGQLKEAREDLDKARRIQPADATLSRESQVLSGLEAQSFDELSAWIADQNKQSMDDLFGEGGLEELVEQRVNEAGVNLRHQVVY</sequence>
<feature type="coiled-coil region" evidence="4">
    <location>
        <begin position="44"/>
        <end position="71"/>
    </location>
</feature>
<protein>
    <submittedName>
        <fullName evidence="5">Uncharacterized protein</fullName>
    </submittedName>
</protein>
<dbReference type="EMBL" id="JBAHYK010001365">
    <property type="protein sequence ID" value="KAL0568319.1"/>
    <property type="molecule type" value="Genomic_DNA"/>
</dbReference>
<dbReference type="PANTHER" id="PTHR46014">
    <property type="entry name" value="TETRATRICOPEPTIDE REPEAT PROTEIN 1"/>
    <property type="match status" value="1"/>
</dbReference>
<dbReference type="InterPro" id="IPR013105">
    <property type="entry name" value="TPR_2"/>
</dbReference>